<dbReference type="EMBL" id="CAKLBY020000378">
    <property type="protein sequence ID" value="CAK7947520.1"/>
    <property type="molecule type" value="Genomic_DNA"/>
</dbReference>
<protein>
    <submittedName>
        <fullName evidence="1">Uncharacterized protein</fullName>
    </submittedName>
</protein>
<name>A0AAV1VMR4_9STRA</name>
<sequence length="74" mass="8583">MHQQGSQKVIRSGRGYHWHDEVRAVEAVRARRGCKQVRTCFEVALKMPKESEKKVPKMSLSGFQRDDEVVEKVN</sequence>
<organism evidence="1 2">
    <name type="scientific">Peronospora matthiolae</name>
    <dbReference type="NCBI Taxonomy" id="2874970"/>
    <lineage>
        <taxon>Eukaryota</taxon>
        <taxon>Sar</taxon>
        <taxon>Stramenopiles</taxon>
        <taxon>Oomycota</taxon>
        <taxon>Peronosporomycetes</taxon>
        <taxon>Peronosporales</taxon>
        <taxon>Peronosporaceae</taxon>
        <taxon>Peronospora</taxon>
    </lineage>
</organism>
<dbReference type="AlphaFoldDB" id="A0AAV1VMR4"/>
<evidence type="ECO:0000313" key="2">
    <source>
        <dbReference type="Proteomes" id="UP001162060"/>
    </source>
</evidence>
<dbReference type="Proteomes" id="UP001162060">
    <property type="component" value="Unassembled WGS sequence"/>
</dbReference>
<accession>A0AAV1VMR4</accession>
<gene>
    <name evidence="1" type="ORF">PM001_LOCUS32670</name>
</gene>
<comment type="caution">
    <text evidence="1">The sequence shown here is derived from an EMBL/GenBank/DDBJ whole genome shotgun (WGS) entry which is preliminary data.</text>
</comment>
<evidence type="ECO:0000313" key="1">
    <source>
        <dbReference type="EMBL" id="CAK7947520.1"/>
    </source>
</evidence>
<reference evidence="1" key="1">
    <citation type="submission" date="2024-01" db="EMBL/GenBank/DDBJ databases">
        <authorList>
            <person name="Webb A."/>
        </authorList>
    </citation>
    <scope>NUCLEOTIDE SEQUENCE</scope>
    <source>
        <strain evidence="1">Pm1</strain>
    </source>
</reference>
<proteinExistence type="predicted"/>